<dbReference type="Gene3D" id="3.10.50.30">
    <property type="entry name" value="Transcription elongation factor, GreA/GreB, C-terminal domain"/>
    <property type="match status" value="1"/>
</dbReference>
<evidence type="ECO:0000256" key="1">
    <source>
        <dbReference type="SAM" id="Coils"/>
    </source>
</evidence>
<dbReference type="RefSeq" id="WP_129018233.1">
    <property type="nucleotide sequence ID" value="NZ_SDDZ01000010.1"/>
</dbReference>
<comment type="caution">
    <text evidence="3">The sequence shown here is derived from an EMBL/GenBank/DDBJ whole genome shotgun (WGS) entry which is preliminary data.</text>
</comment>
<dbReference type="FunFam" id="3.10.50.30:FF:000001">
    <property type="entry name" value="Transcription elongation factor GreA"/>
    <property type="match status" value="1"/>
</dbReference>
<dbReference type="GO" id="GO:0070063">
    <property type="term" value="F:RNA polymerase binding"/>
    <property type="evidence" value="ECO:0007669"/>
    <property type="project" value="InterPro"/>
</dbReference>
<organism evidence="3 4">
    <name type="scientific">Gelidibacter gilvus</name>
    <dbReference type="NCBI Taxonomy" id="59602"/>
    <lineage>
        <taxon>Bacteria</taxon>
        <taxon>Pseudomonadati</taxon>
        <taxon>Bacteroidota</taxon>
        <taxon>Flavobacteriia</taxon>
        <taxon>Flavobacteriales</taxon>
        <taxon>Flavobacteriaceae</taxon>
        <taxon>Gelidibacter</taxon>
    </lineage>
</organism>
<dbReference type="Proteomes" id="UP000289792">
    <property type="component" value="Unassembled WGS sequence"/>
</dbReference>
<evidence type="ECO:0000259" key="2">
    <source>
        <dbReference type="Pfam" id="PF01272"/>
    </source>
</evidence>
<proteinExistence type="predicted"/>
<reference evidence="3 4" key="1">
    <citation type="submission" date="2019-01" db="EMBL/GenBank/DDBJ databases">
        <title>Genome sequence of the Antarctic species Gelidibacter gilvus ACAM 158(T).</title>
        <authorList>
            <person name="Bowman J.P."/>
        </authorList>
    </citation>
    <scope>NUCLEOTIDE SEQUENCE [LARGE SCALE GENOMIC DNA]</scope>
    <source>
        <strain evidence="3 4">IC158</strain>
    </source>
</reference>
<protein>
    <submittedName>
        <fullName evidence="3">Transcription elongation factor GreA</fullName>
    </submittedName>
</protein>
<dbReference type="InterPro" id="IPR023459">
    <property type="entry name" value="Tscrpt_elong_fac_GreA/B_fam"/>
</dbReference>
<dbReference type="AlphaFoldDB" id="A0A4Q0XCX6"/>
<dbReference type="InterPro" id="IPR001437">
    <property type="entry name" value="Tscrpt_elong_fac_GreA/B_C"/>
</dbReference>
<dbReference type="SUPFAM" id="SSF54534">
    <property type="entry name" value="FKBP-like"/>
    <property type="match status" value="1"/>
</dbReference>
<feature type="domain" description="Transcription elongation factor GreA/GreB C-terminal" evidence="2">
    <location>
        <begin position="90"/>
        <end position="166"/>
    </location>
</feature>
<keyword evidence="3" id="KW-0648">Protein biosynthesis</keyword>
<dbReference type="PANTHER" id="PTHR30437:SF4">
    <property type="entry name" value="TRANSCRIPTION ELONGATION FACTOR GREA"/>
    <property type="match status" value="1"/>
</dbReference>
<dbReference type="EMBL" id="SDDZ01000010">
    <property type="protein sequence ID" value="RXJ45801.1"/>
    <property type="molecule type" value="Genomic_DNA"/>
</dbReference>
<feature type="coiled-coil region" evidence="1">
    <location>
        <begin position="36"/>
        <end position="63"/>
    </location>
</feature>
<evidence type="ECO:0000313" key="3">
    <source>
        <dbReference type="EMBL" id="RXJ45801.1"/>
    </source>
</evidence>
<keyword evidence="3" id="KW-0251">Elongation factor</keyword>
<evidence type="ECO:0000313" key="4">
    <source>
        <dbReference type="Proteomes" id="UP000289792"/>
    </source>
</evidence>
<keyword evidence="4" id="KW-1185">Reference proteome</keyword>
<accession>A0A4Q0XCX6</accession>
<dbReference type="OrthoDB" id="1094048at2"/>
<dbReference type="GO" id="GO:0003677">
    <property type="term" value="F:DNA binding"/>
    <property type="evidence" value="ECO:0007669"/>
    <property type="project" value="InterPro"/>
</dbReference>
<name>A0A4Q0XCX6_9FLAO</name>
<dbReference type="GO" id="GO:0032784">
    <property type="term" value="P:regulation of DNA-templated transcription elongation"/>
    <property type="evidence" value="ECO:0007669"/>
    <property type="project" value="InterPro"/>
</dbReference>
<dbReference type="GO" id="GO:0006354">
    <property type="term" value="P:DNA-templated transcription elongation"/>
    <property type="evidence" value="ECO:0007669"/>
    <property type="project" value="TreeGrafter"/>
</dbReference>
<dbReference type="Pfam" id="PF01272">
    <property type="entry name" value="GreA_GreB"/>
    <property type="match status" value="1"/>
</dbReference>
<keyword evidence="1" id="KW-0175">Coiled coil</keyword>
<dbReference type="InterPro" id="IPR036953">
    <property type="entry name" value="GreA/GreB_C_sf"/>
</dbReference>
<dbReference type="PIRSF" id="PIRSF006092">
    <property type="entry name" value="GreA_GreB"/>
    <property type="match status" value="1"/>
</dbReference>
<dbReference type="GO" id="GO:0003746">
    <property type="term" value="F:translation elongation factor activity"/>
    <property type="evidence" value="ECO:0007669"/>
    <property type="project" value="UniProtKB-KW"/>
</dbReference>
<sequence>MSRGFVKEDDQEEVPFVAPRADLPEGVTNYVTQIGMDALLSENENLIAERDNLEITNENEKRIATNHINAKLQLLNNRILSAKIVDLTTQPQDEVRFGALVSLKIGKDKKLQHYQIVGVDEADISKGKISFISPIARLLTDKKVGDTVVLKLAKEDRTFEVMNIEYPQ</sequence>
<dbReference type="PANTHER" id="PTHR30437">
    <property type="entry name" value="TRANSCRIPTION ELONGATION FACTOR GREA"/>
    <property type="match status" value="1"/>
</dbReference>
<gene>
    <name evidence="3" type="ORF">ESZ48_14555</name>
</gene>